<proteinExistence type="predicted"/>
<comment type="caution">
    <text evidence="1">The sequence shown here is derived from an EMBL/GenBank/DDBJ whole genome shotgun (WGS) entry which is preliminary data.</text>
</comment>
<organism evidence="1 2">
    <name type="scientific">Bradyrhizobium guangzhouense</name>
    <dbReference type="NCBI Taxonomy" id="1325095"/>
    <lineage>
        <taxon>Bacteria</taxon>
        <taxon>Pseudomonadati</taxon>
        <taxon>Pseudomonadota</taxon>
        <taxon>Alphaproteobacteria</taxon>
        <taxon>Hyphomicrobiales</taxon>
        <taxon>Nitrobacteraceae</taxon>
        <taxon>Bradyrhizobium</taxon>
    </lineage>
</organism>
<name>A0ABY0EEA9_9BRAD</name>
<reference evidence="1 2" key="1">
    <citation type="submission" date="2018-10" db="EMBL/GenBank/DDBJ databases">
        <title>Bradyrhizobium sp. nov., effective nodules isolated from peanut in China.</title>
        <authorList>
            <person name="Li Y."/>
        </authorList>
    </citation>
    <scope>NUCLEOTIDE SEQUENCE [LARGE SCALE GENOMIC DNA]</scope>
    <source>
        <strain evidence="1 2">CCBAU 53426</strain>
    </source>
</reference>
<sequence length="123" mass="12713">MPVPSSLGGALTVREATAGRAPAVVAGSVDLQERSGCAHILTQGIVASPACARPSPGSASIFASGDGGTVSTVIENLLSRKQKLVEQLEKAPSVEDRDKIEHQLEQINTALDFLDRPGPRGGE</sequence>
<keyword evidence="2" id="KW-1185">Reference proteome</keyword>
<dbReference type="Proteomes" id="UP000290401">
    <property type="component" value="Unassembled WGS sequence"/>
</dbReference>
<dbReference type="EMBL" id="RDQZ01000003">
    <property type="protein sequence ID" value="RXH16738.1"/>
    <property type="molecule type" value="Genomic_DNA"/>
</dbReference>
<evidence type="ECO:0000313" key="1">
    <source>
        <dbReference type="EMBL" id="RXH16738.1"/>
    </source>
</evidence>
<protein>
    <submittedName>
        <fullName evidence="1">Uncharacterized protein</fullName>
    </submittedName>
</protein>
<gene>
    <name evidence="1" type="ORF">EAS56_07125</name>
</gene>
<accession>A0ABY0EEA9</accession>
<evidence type="ECO:0000313" key="2">
    <source>
        <dbReference type="Proteomes" id="UP000290401"/>
    </source>
</evidence>